<proteinExistence type="predicted"/>
<evidence type="ECO:0000313" key="3">
    <source>
        <dbReference type="EMBL" id="SMO49856.1"/>
    </source>
</evidence>
<organism evidence="3 4">
    <name type="scientific">Thalassovita litoralis</name>
    <dbReference type="NCBI Taxonomy" id="1010611"/>
    <lineage>
        <taxon>Bacteria</taxon>
        <taxon>Pseudomonadati</taxon>
        <taxon>Pseudomonadota</taxon>
        <taxon>Alphaproteobacteria</taxon>
        <taxon>Rhodobacterales</taxon>
        <taxon>Roseobacteraceae</taxon>
        <taxon>Thalassovita</taxon>
    </lineage>
</organism>
<dbReference type="Proteomes" id="UP000316030">
    <property type="component" value="Unassembled WGS sequence"/>
</dbReference>
<keyword evidence="4" id="KW-1185">Reference proteome</keyword>
<dbReference type="InterPro" id="IPR036374">
    <property type="entry name" value="OxRdtase_Mopterin-bd_sf"/>
</dbReference>
<accession>A0A521BRR1</accession>
<dbReference type="OrthoDB" id="9798763at2"/>
<evidence type="ECO:0000313" key="4">
    <source>
        <dbReference type="Proteomes" id="UP000316030"/>
    </source>
</evidence>
<gene>
    <name evidence="3" type="ORF">SAMN06265173_10417</name>
</gene>
<dbReference type="InterPro" id="IPR000572">
    <property type="entry name" value="OxRdtase_Mopterin-bd_dom"/>
</dbReference>
<evidence type="ECO:0000259" key="2">
    <source>
        <dbReference type="Pfam" id="PF00174"/>
    </source>
</evidence>
<sequence>MLRFVLLWLMAVTVSFSGITAATVETEPKPAPTQPPVLNVVFLDQNEAQTADRVLTMADIQALPAAEFTTTTIWTEGEQQFRGVWLSDLMTYLEVSDGTIFFSALNEYMIEITLAEMVPGGPMLAYEWNGIPMSPRDKGPLWIVFPYDSDQKFQSESVYAQSIWQLDRIEVSR</sequence>
<feature type="chain" id="PRO_5021939194" description="Oxidoreductase molybdopterin-binding domain-containing protein" evidence="1">
    <location>
        <begin position="22"/>
        <end position="173"/>
    </location>
</feature>
<dbReference type="AlphaFoldDB" id="A0A521BRR1"/>
<dbReference type="EMBL" id="FXTO01000004">
    <property type="protein sequence ID" value="SMO49856.1"/>
    <property type="molecule type" value="Genomic_DNA"/>
</dbReference>
<name>A0A521BRR1_9RHOB</name>
<feature type="signal peptide" evidence="1">
    <location>
        <begin position="1"/>
        <end position="21"/>
    </location>
</feature>
<dbReference type="Gene3D" id="3.90.420.10">
    <property type="entry name" value="Oxidoreductase, molybdopterin-binding domain"/>
    <property type="match status" value="1"/>
</dbReference>
<dbReference type="SUPFAM" id="SSF56524">
    <property type="entry name" value="Oxidoreductase molybdopterin-binding domain"/>
    <property type="match status" value="1"/>
</dbReference>
<dbReference type="RefSeq" id="WP_142492295.1">
    <property type="nucleotide sequence ID" value="NZ_FXTO01000004.1"/>
</dbReference>
<dbReference type="Pfam" id="PF00174">
    <property type="entry name" value="Oxidored_molyb"/>
    <property type="match status" value="1"/>
</dbReference>
<evidence type="ECO:0000256" key="1">
    <source>
        <dbReference type="SAM" id="SignalP"/>
    </source>
</evidence>
<reference evidence="3 4" key="1">
    <citation type="submission" date="2017-05" db="EMBL/GenBank/DDBJ databases">
        <authorList>
            <person name="Varghese N."/>
            <person name="Submissions S."/>
        </authorList>
    </citation>
    <scope>NUCLEOTIDE SEQUENCE [LARGE SCALE GENOMIC DNA]</scope>
    <source>
        <strain evidence="3 4">DSM 29506</strain>
    </source>
</reference>
<keyword evidence="1" id="KW-0732">Signal</keyword>
<protein>
    <recommendedName>
        <fullName evidence="2">Oxidoreductase molybdopterin-binding domain-containing protein</fullName>
    </recommendedName>
</protein>
<feature type="domain" description="Oxidoreductase molybdopterin-binding" evidence="2">
    <location>
        <begin position="74"/>
        <end position="146"/>
    </location>
</feature>